<evidence type="ECO:0000256" key="2">
    <source>
        <dbReference type="ARBA" id="ARBA00022448"/>
    </source>
</evidence>
<dbReference type="EMBL" id="BAABGZ010000010">
    <property type="protein sequence ID" value="GAA4349712.1"/>
    <property type="molecule type" value="Genomic_DNA"/>
</dbReference>
<evidence type="ECO:0000259" key="12">
    <source>
        <dbReference type="Pfam" id="PF14905"/>
    </source>
</evidence>
<dbReference type="Gene3D" id="2.40.170.20">
    <property type="entry name" value="TonB-dependent receptor, beta-barrel domain"/>
    <property type="match status" value="1"/>
</dbReference>
<dbReference type="Pfam" id="PF13620">
    <property type="entry name" value="CarboxypepD_reg"/>
    <property type="match status" value="1"/>
</dbReference>
<dbReference type="Pfam" id="PF07715">
    <property type="entry name" value="Plug"/>
    <property type="match status" value="1"/>
</dbReference>
<sequence>MSHLFSLLRNSLAALLLTLPLGLRAQSAGSVTGTLLEQASRRPLPYSTVLLRRAGGSDTSVVANVQTGENGRFEFTKVPLGSYVLRSSALGFEELRRPIMLSAAIPGLTLGELLLAPAATKLAEVTVTGEKAVVQDQLDKRIINVEKDLSSVGGTAINVLQNVPSVTVDQNGQVSLRGTPNITIYIDGKLSGAGRAGLDQIPASQIASVEVMTNPSARYDAQGAGGIINIVLKKQQKQGLNGRAALNLGTRGKYNTSLSLNRRQGKANYFLSYDWRHDEIQVNHRRDQRILSNNELIRNLQLTGYGQTAENHAPRLGLDYDFTPTQSLTLSVQPRFNTYQSAGRLDTYISNETTGQDLGTLSGPTATRTRSRTVDVMLDYRRTWAEQKGRELSANLVLTPVGWGRSFMEQRYNEGQPGQLVRQQRGYFNFIMGTAQLDYVHPLSPKTRVEAGAKSTLFDTDEGNDFAALPFDRREFVPAPGLTRSFRYREQVQAGYGIWRSEAGKLTLQAGLRAEQTNTLGQLTAGQPELNGREFVRSYFNLFPSATVAYALPAEQRLQLSYSRRINRPSIDAQLPFVEFENPLSTRVGNPTLLPELSNVLELGHQWQKGAASLSTTAFFRETNQRIQLLRRVLDTTTAVNGQRLPVSNTTFANIGRSTTYGLEISFNHTLAKWWRLSANTSAFRSLISGDESREIANQAFVYTARLNTTFTPLPKLDVQLTGTYRSPNVSNQGRVAEQYFVDLSLKKDVLKDRGSITLRVSDVFDLNQTGVVVTTPDVTMDILLKRESRIAFLGFSYRFGQQDQAPRRPRRSPDSSSGGGVDVGG</sequence>
<evidence type="ECO:0000256" key="6">
    <source>
        <dbReference type="ARBA" id="ARBA00023136"/>
    </source>
</evidence>
<comment type="subcellular location">
    <subcellularLocation>
        <location evidence="1 8">Cell outer membrane</location>
        <topology evidence="1 8">Multi-pass membrane protein</topology>
    </subcellularLocation>
</comment>
<feature type="domain" description="TonB-dependent receptor plug" evidence="11">
    <location>
        <begin position="155"/>
        <end position="227"/>
    </location>
</feature>
<evidence type="ECO:0000259" key="11">
    <source>
        <dbReference type="Pfam" id="PF07715"/>
    </source>
</evidence>
<keyword evidence="14" id="KW-1185">Reference proteome</keyword>
<dbReference type="PANTHER" id="PTHR30069">
    <property type="entry name" value="TONB-DEPENDENT OUTER MEMBRANE RECEPTOR"/>
    <property type="match status" value="1"/>
</dbReference>
<dbReference type="InterPro" id="IPR041700">
    <property type="entry name" value="OMP_b-brl_3"/>
</dbReference>
<comment type="caution">
    <text evidence="13">The sequence shown here is derived from an EMBL/GenBank/DDBJ whole genome shotgun (WGS) entry which is preliminary data.</text>
</comment>
<dbReference type="SUPFAM" id="SSF49464">
    <property type="entry name" value="Carboxypeptidase regulatory domain-like"/>
    <property type="match status" value="1"/>
</dbReference>
<name>A0ABP8I219_9BACT</name>
<dbReference type="InterPro" id="IPR037066">
    <property type="entry name" value="Plug_dom_sf"/>
</dbReference>
<dbReference type="Pfam" id="PF14905">
    <property type="entry name" value="OMP_b-brl_3"/>
    <property type="match status" value="1"/>
</dbReference>
<keyword evidence="2 8" id="KW-0813">Transport</keyword>
<feature type="signal peptide" evidence="10">
    <location>
        <begin position="1"/>
        <end position="25"/>
    </location>
</feature>
<dbReference type="InterPro" id="IPR012910">
    <property type="entry name" value="Plug_dom"/>
</dbReference>
<evidence type="ECO:0000256" key="7">
    <source>
        <dbReference type="ARBA" id="ARBA00023237"/>
    </source>
</evidence>
<comment type="similarity">
    <text evidence="8">Belongs to the TonB-dependent receptor family.</text>
</comment>
<protein>
    <submittedName>
        <fullName evidence="13">Outer membrane beta-barrel family protein</fullName>
    </submittedName>
</protein>
<feature type="chain" id="PRO_5046692731" evidence="10">
    <location>
        <begin position="26"/>
        <end position="826"/>
    </location>
</feature>
<gene>
    <name evidence="13" type="ORF">GCM10023185_06640</name>
</gene>
<evidence type="ECO:0000256" key="1">
    <source>
        <dbReference type="ARBA" id="ARBA00004571"/>
    </source>
</evidence>
<dbReference type="InterPro" id="IPR036942">
    <property type="entry name" value="Beta-barrel_TonB_sf"/>
</dbReference>
<dbReference type="RefSeq" id="WP_345233799.1">
    <property type="nucleotide sequence ID" value="NZ_BAABGZ010000010.1"/>
</dbReference>
<feature type="domain" description="Outer membrane protein beta-barrel" evidence="12">
    <location>
        <begin position="387"/>
        <end position="798"/>
    </location>
</feature>
<dbReference type="Gene3D" id="2.170.130.10">
    <property type="entry name" value="TonB-dependent receptor, plug domain"/>
    <property type="match status" value="1"/>
</dbReference>
<keyword evidence="5 10" id="KW-0732">Signal</keyword>
<keyword evidence="6 8" id="KW-0472">Membrane</keyword>
<evidence type="ECO:0000256" key="3">
    <source>
        <dbReference type="ARBA" id="ARBA00022452"/>
    </source>
</evidence>
<evidence type="ECO:0000256" key="8">
    <source>
        <dbReference type="PROSITE-ProRule" id="PRU01360"/>
    </source>
</evidence>
<keyword evidence="3 8" id="KW-1134">Transmembrane beta strand</keyword>
<accession>A0ABP8I219</accession>
<dbReference type="InterPro" id="IPR008969">
    <property type="entry name" value="CarboxyPept-like_regulatory"/>
</dbReference>
<organism evidence="13 14">
    <name type="scientific">Hymenobacter saemangeumensis</name>
    <dbReference type="NCBI Taxonomy" id="1084522"/>
    <lineage>
        <taxon>Bacteria</taxon>
        <taxon>Pseudomonadati</taxon>
        <taxon>Bacteroidota</taxon>
        <taxon>Cytophagia</taxon>
        <taxon>Cytophagales</taxon>
        <taxon>Hymenobacteraceae</taxon>
        <taxon>Hymenobacter</taxon>
    </lineage>
</organism>
<dbReference type="PROSITE" id="PS52016">
    <property type="entry name" value="TONB_DEPENDENT_REC_3"/>
    <property type="match status" value="1"/>
</dbReference>
<evidence type="ECO:0000313" key="14">
    <source>
        <dbReference type="Proteomes" id="UP001501153"/>
    </source>
</evidence>
<evidence type="ECO:0000313" key="13">
    <source>
        <dbReference type="EMBL" id="GAA4349712.1"/>
    </source>
</evidence>
<dbReference type="Proteomes" id="UP001501153">
    <property type="component" value="Unassembled WGS sequence"/>
</dbReference>
<evidence type="ECO:0000256" key="5">
    <source>
        <dbReference type="ARBA" id="ARBA00022729"/>
    </source>
</evidence>
<reference evidence="14" key="1">
    <citation type="journal article" date="2019" name="Int. J. Syst. Evol. Microbiol.">
        <title>The Global Catalogue of Microorganisms (GCM) 10K type strain sequencing project: providing services to taxonomists for standard genome sequencing and annotation.</title>
        <authorList>
            <consortium name="The Broad Institute Genomics Platform"/>
            <consortium name="The Broad Institute Genome Sequencing Center for Infectious Disease"/>
            <person name="Wu L."/>
            <person name="Ma J."/>
        </authorList>
    </citation>
    <scope>NUCLEOTIDE SEQUENCE [LARGE SCALE GENOMIC DNA]</scope>
    <source>
        <strain evidence="14">JCM 17923</strain>
    </source>
</reference>
<dbReference type="InterPro" id="IPR039426">
    <property type="entry name" value="TonB-dep_rcpt-like"/>
</dbReference>
<evidence type="ECO:0000256" key="10">
    <source>
        <dbReference type="SAM" id="SignalP"/>
    </source>
</evidence>
<evidence type="ECO:0000256" key="9">
    <source>
        <dbReference type="SAM" id="MobiDB-lite"/>
    </source>
</evidence>
<proteinExistence type="inferred from homology"/>
<dbReference type="PANTHER" id="PTHR30069:SF29">
    <property type="entry name" value="HEMOGLOBIN AND HEMOGLOBIN-HAPTOGLOBIN-BINDING PROTEIN 1-RELATED"/>
    <property type="match status" value="1"/>
</dbReference>
<keyword evidence="7 8" id="KW-0998">Cell outer membrane</keyword>
<evidence type="ECO:0000256" key="4">
    <source>
        <dbReference type="ARBA" id="ARBA00022692"/>
    </source>
</evidence>
<dbReference type="SUPFAM" id="SSF56935">
    <property type="entry name" value="Porins"/>
    <property type="match status" value="1"/>
</dbReference>
<keyword evidence="4 8" id="KW-0812">Transmembrane</keyword>
<feature type="region of interest" description="Disordered" evidence="9">
    <location>
        <begin position="803"/>
        <end position="826"/>
    </location>
</feature>